<dbReference type="Pfam" id="PF15617">
    <property type="entry name" value="C-C_Bond_Lyase"/>
    <property type="match status" value="1"/>
</dbReference>
<sequence length="207" mass="23990">MRHFNYLNDKEIDSIFYIKPGTIKRDDSRDNLAYALGATLYMPAVRENIIEDLIEGKHKGLMSMVICTEDSIGDNMVEEAEKSLIEHLERLEAAIQAGELQYEDIPLIFIRIRNPMHLEKVRIIAGNLLKNITGFVFPKFTDSNCEEYFENLKRVIESVGKTFYAMPILESPELIYWEKRAESIKKLVSVIDYYSHLVLNIRIGELI</sequence>
<name>A0A0L6JX50_9FIRM</name>
<dbReference type="STRING" id="398512.Bccel_5706"/>
<accession>A0A0L6JX50</accession>
<evidence type="ECO:0000313" key="2">
    <source>
        <dbReference type="Proteomes" id="UP000036923"/>
    </source>
</evidence>
<dbReference type="AlphaFoldDB" id="A0A0L6JX50"/>
<dbReference type="Proteomes" id="UP000036923">
    <property type="component" value="Unassembled WGS sequence"/>
</dbReference>
<reference evidence="2" key="1">
    <citation type="submission" date="2015-07" db="EMBL/GenBank/DDBJ databases">
        <title>Near-Complete Genome Sequence of the Cellulolytic Bacterium Bacteroides (Pseudobacteroides) cellulosolvens ATCC 35603.</title>
        <authorList>
            <person name="Dassa B."/>
            <person name="Utturkar S.M."/>
            <person name="Klingeman D.M."/>
            <person name="Hurt R.A."/>
            <person name="Keller M."/>
            <person name="Xu J."/>
            <person name="Reddy Y.H.K."/>
            <person name="Borovok I."/>
            <person name="Grinberg I.R."/>
            <person name="Lamed R."/>
            <person name="Zhivin O."/>
            <person name="Bayer E.A."/>
            <person name="Brown S.D."/>
        </authorList>
    </citation>
    <scope>NUCLEOTIDE SEQUENCE [LARGE SCALE GENOMIC DNA]</scope>
    <source>
        <strain evidence="2">DSM 2933</strain>
    </source>
</reference>
<dbReference type="GO" id="GO:0003824">
    <property type="term" value="F:catalytic activity"/>
    <property type="evidence" value="ECO:0007669"/>
    <property type="project" value="InterPro"/>
</dbReference>
<dbReference type="eggNOG" id="COG2301">
    <property type="taxonomic scope" value="Bacteria"/>
</dbReference>
<comment type="caution">
    <text evidence="1">The sequence shown here is derived from an EMBL/GenBank/DDBJ whole genome shotgun (WGS) entry which is preliminary data.</text>
</comment>
<gene>
    <name evidence="1" type="ORF">Bccel_5706</name>
</gene>
<protein>
    <submittedName>
        <fullName evidence="1">Uncharacterized protein</fullName>
    </submittedName>
</protein>
<dbReference type="InterPro" id="IPR039480">
    <property type="entry name" value="C-C_Bond_Lyase-like"/>
</dbReference>
<organism evidence="1 2">
    <name type="scientific">Pseudobacteroides cellulosolvens ATCC 35603 = DSM 2933</name>
    <dbReference type="NCBI Taxonomy" id="398512"/>
    <lineage>
        <taxon>Bacteria</taxon>
        <taxon>Bacillati</taxon>
        <taxon>Bacillota</taxon>
        <taxon>Clostridia</taxon>
        <taxon>Eubacteriales</taxon>
        <taxon>Oscillospiraceae</taxon>
        <taxon>Pseudobacteroides</taxon>
    </lineage>
</organism>
<dbReference type="PATRIC" id="fig|398512.5.peg.5983"/>
<dbReference type="EMBL" id="LGTC01000001">
    <property type="protein sequence ID" value="KNY30426.1"/>
    <property type="molecule type" value="Genomic_DNA"/>
</dbReference>
<dbReference type="InterPro" id="IPR015813">
    <property type="entry name" value="Pyrv/PenolPyrv_kinase-like_dom"/>
</dbReference>
<dbReference type="SUPFAM" id="SSF51621">
    <property type="entry name" value="Phosphoenolpyruvate/pyruvate domain"/>
    <property type="match status" value="1"/>
</dbReference>
<evidence type="ECO:0000313" key="1">
    <source>
        <dbReference type="EMBL" id="KNY30426.1"/>
    </source>
</evidence>
<keyword evidence="2" id="KW-1185">Reference proteome</keyword>
<proteinExistence type="predicted"/>